<dbReference type="Pfam" id="PF00440">
    <property type="entry name" value="TetR_N"/>
    <property type="match status" value="1"/>
</dbReference>
<evidence type="ECO:0000256" key="4">
    <source>
        <dbReference type="PROSITE-ProRule" id="PRU00335"/>
    </source>
</evidence>
<evidence type="ECO:0000313" key="8">
    <source>
        <dbReference type="EMBL" id="GAA2082779.1"/>
    </source>
</evidence>
<dbReference type="PROSITE" id="PS50949">
    <property type="entry name" value="HTH_GNTR"/>
    <property type="match status" value="1"/>
</dbReference>
<evidence type="ECO:0000256" key="2">
    <source>
        <dbReference type="ARBA" id="ARBA00023125"/>
    </source>
</evidence>
<keyword evidence="9" id="KW-1185">Reference proteome</keyword>
<dbReference type="RefSeq" id="WP_425578235.1">
    <property type="nucleotide sequence ID" value="NZ_BAAAPE010000011.1"/>
</dbReference>
<gene>
    <name evidence="8" type="ORF">GCM10009801_42770</name>
</gene>
<dbReference type="EMBL" id="BAAAPE010000011">
    <property type="protein sequence ID" value="GAA2082779.1"/>
    <property type="molecule type" value="Genomic_DNA"/>
</dbReference>
<keyword evidence="2 4" id="KW-0238">DNA-binding</keyword>
<dbReference type="SUPFAM" id="SSF46689">
    <property type="entry name" value="Homeodomain-like"/>
    <property type="match status" value="1"/>
</dbReference>
<evidence type="ECO:0000259" key="7">
    <source>
        <dbReference type="PROSITE" id="PS50977"/>
    </source>
</evidence>
<evidence type="ECO:0000259" key="6">
    <source>
        <dbReference type="PROSITE" id="PS50949"/>
    </source>
</evidence>
<accession>A0ABP5HN35</accession>
<keyword evidence="3" id="KW-0804">Transcription</keyword>
<feature type="region of interest" description="Disordered" evidence="5">
    <location>
        <begin position="76"/>
        <end position="97"/>
    </location>
</feature>
<feature type="domain" description="HTH tetR-type" evidence="7">
    <location>
        <begin position="97"/>
        <end position="157"/>
    </location>
</feature>
<sequence length="315" mass="34449">MLVTEITPPYLRIAAEIRRRIEDGELAPGERVPSTRRLAAEWNVALATATKALTALRQEGTVTARPRVGTVVAERSRVRRQAAPTPPRRAEGEMGRELSRERVVRAAVALADAEGLGALSMRAVAARLGTAAMSPYRHVEGKDHLVRLMTDAVYGELELPRPAPEFWRDRLEAGARALWELHRAHPWLAHAGPINRPLMAPNVLAYSDWILGALEGLGLPPSRMFDVNVLLYGYVQGLAVHLEREAHAEAASGMTEDEWLAGQEREMAGLVTPDAYPSYSRWLASLGEEGYDLSLDTLFTTGLSALLTGLASTLP</sequence>
<dbReference type="PANTHER" id="PTHR44846:SF17">
    <property type="entry name" value="GNTR-FAMILY TRANSCRIPTIONAL REGULATOR"/>
    <property type="match status" value="1"/>
</dbReference>
<comment type="caution">
    <text evidence="8">The sequence shown here is derived from an EMBL/GenBank/DDBJ whole genome shotgun (WGS) entry which is preliminary data.</text>
</comment>
<dbReference type="Gene3D" id="1.10.10.10">
    <property type="entry name" value="Winged helix-like DNA-binding domain superfamily/Winged helix DNA-binding domain"/>
    <property type="match status" value="1"/>
</dbReference>
<dbReference type="PANTHER" id="PTHR44846">
    <property type="entry name" value="MANNOSYL-D-GLYCERATE TRANSPORT/METABOLISM SYSTEM REPRESSOR MNGR-RELATED"/>
    <property type="match status" value="1"/>
</dbReference>
<dbReference type="InterPro" id="IPR036271">
    <property type="entry name" value="Tet_transcr_reg_TetR-rel_C_sf"/>
</dbReference>
<dbReference type="Pfam" id="PF00392">
    <property type="entry name" value="GntR"/>
    <property type="match status" value="1"/>
</dbReference>
<dbReference type="InterPro" id="IPR009057">
    <property type="entry name" value="Homeodomain-like_sf"/>
</dbReference>
<dbReference type="Gene3D" id="1.10.10.60">
    <property type="entry name" value="Homeodomain-like"/>
    <property type="match status" value="1"/>
</dbReference>
<name>A0ABP5HN35_9ACTN</name>
<dbReference type="CDD" id="cd07377">
    <property type="entry name" value="WHTH_GntR"/>
    <property type="match status" value="1"/>
</dbReference>
<dbReference type="InterPro" id="IPR036390">
    <property type="entry name" value="WH_DNA-bd_sf"/>
</dbReference>
<dbReference type="Gene3D" id="1.10.357.10">
    <property type="entry name" value="Tetracycline Repressor, domain 2"/>
    <property type="match status" value="1"/>
</dbReference>
<evidence type="ECO:0000256" key="3">
    <source>
        <dbReference type="ARBA" id="ARBA00023163"/>
    </source>
</evidence>
<feature type="DNA-binding region" description="H-T-H motif" evidence="4">
    <location>
        <begin position="120"/>
        <end position="139"/>
    </location>
</feature>
<dbReference type="InterPro" id="IPR050679">
    <property type="entry name" value="Bact_HTH_transcr_reg"/>
</dbReference>
<dbReference type="SUPFAM" id="SSF46785">
    <property type="entry name" value="Winged helix' DNA-binding domain"/>
    <property type="match status" value="1"/>
</dbReference>
<dbReference type="InterPro" id="IPR001647">
    <property type="entry name" value="HTH_TetR"/>
</dbReference>
<feature type="compositionally biased region" description="Basic and acidic residues" evidence="5">
    <location>
        <begin position="88"/>
        <end position="97"/>
    </location>
</feature>
<evidence type="ECO:0000313" key="9">
    <source>
        <dbReference type="Proteomes" id="UP001500016"/>
    </source>
</evidence>
<proteinExistence type="predicted"/>
<dbReference type="SMART" id="SM00345">
    <property type="entry name" value="HTH_GNTR"/>
    <property type="match status" value="1"/>
</dbReference>
<reference evidence="9" key="1">
    <citation type="journal article" date="2019" name="Int. J. Syst. Evol. Microbiol.">
        <title>The Global Catalogue of Microorganisms (GCM) 10K type strain sequencing project: providing services to taxonomists for standard genome sequencing and annotation.</title>
        <authorList>
            <consortium name="The Broad Institute Genomics Platform"/>
            <consortium name="The Broad Institute Genome Sequencing Center for Infectious Disease"/>
            <person name="Wu L."/>
            <person name="Ma J."/>
        </authorList>
    </citation>
    <scope>NUCLEOTIDE SEQUENCE [LARGE SCALE GENOMIC DNA]</scope>
    <source>
        <strain evidence="9">JCM 15478</strain>
    </source>
</reference>
<evidence type="ECO:0000256" key="5">
    <source>
        <dbReference type="SAM" id="MobiDB-lite"/>
    </source>
</evidence>
<evidence type="ECO:0000256" key="1">
    <source>
        <dbReference type="ARBA" id="ARBA00023015"/>
    </source>
</evidence>
<dbReference type="SUPFAM" id="SSF48498">
    <property type="entry name" value="Tetracyclin repressor-like, C-terminal domain"/>
    <property type="match status" value="1"/>
</dbReference>
<feature type="domain" description="HTH gntR-type" evidence="6">
    <location>
        <begin position="7"/>
        <end position="75"/>
    </location>
</feature>
<dbReference type="Pfam" id="PF02909">
    <property type="entry name" value="TetR_C_1"/>
    <property type="match status" value="1"/>
</dbReference>
<organism evidence="8 9">
    <name type="scientific">Streptomyces albiaxialis</name>
    <dbReference type="NCBI Taxonomy" id="329523"/>
    <lineage>
        <taxon>Bacteria</taxon>
        <taxon>Bacillati</taxon>
        <taxon>Actinomycetota</taxon>
        <taxon>Actinomycetes</taxon>
        <taxon>Kitasatosporales</taxon>
        <taxon>Streptomycetaceae</taxon>
        <taxon>Streptomyces</taxon>
    </lineage>
</organism>
<keyword evidence="1" id="KW-0805">Transcription regulation</keyword>
<dbReference type="InterPro" id="IPR000524">
    <property type="entry name" value="Tscrpt_reg_HTH_GntR"/>
</dbReference>
<dbReference type="InterPro" id="IPR004111">
    <property type="entry name" value="Repressor_TetR_C"/>
</dbReference>
<dbReference type="Proteomes" id="UP001500016">
    <property type="component" value="Unassembled WGS sequence"/>
</dbReference>
<protein>
    <submittedName>
        <fullName evidence="8">GntR family transcriptional regulator</fullName>
    </submittedName>
</protein>
<dbReference type="PROSITE" id="PS50977">
    <property type="entry name" value="HTH_TETR_2"/>
    <property type="match status" value="1"/>
</dbReference>
<dbReference type="InterPro" id="IPR036388">
    <property type="entry name" value="WH-like_DNA-bd_sf"/>
</dbReference>